<dbReference type="InterPro" id="IPR036909">
    <property type="entry name" value="Cyt_c-like_dom_sf"/>
</dbReference>
<evidence type="ECO:0000256" key="2">
    <source>
        <dbReference type="ARBA" id="ARBA00022723"/>
    </source>
</evidence>
<dbReference type="GO" id="GO:0020037">
    <property type="term" value="F:heme binding"/>
    <property type="evidence" value="ECO:0007669"/>
    <property type="project" value="InterPro"/>
</dbReference>
<dbReference type="PANTHER" id="PTHR30600">
    <property type="entry name" value="CYTOCHROME C PEROXIDASE-RELATED"/>
    <property type="match status" value="1"/>
</dbReference>
<keyword evidence="3 4" id="KW-0408">Iron</keyword>
<organism evidence="7 8">
    <name type="scientific">Sinorhizobium americanum</name>
    <dbReference type="NCBI Taxonomy" id="194963"/>
    <lineage>
        <taxon>Bacteria</taxon>
        <taxon>Pseudomonadati</taxon>
        <taxon>Pseudomonadota</taxon>
        <taxon>Alphaproteobacteria</taxon>
        <taxon>Hyphomicrobiales</taxon>
        <taxon>Rhizobiaceae</taxon>
        <taxon>Sinorhizobium/Ensifer group</taxon>
        <taxon>Sinorhizobium</taxon>
    </lineage>
</organism>
<dbReference type="Pfam" id="PF06537">
    <property type="entry name" value="DHOR"/>
    <property type="match status" value="1"/>
</dbReference>
<evidence type="ECO:0000256" key="4">
    <source>
        <dbReference type="PROSITE-ProRule" id="PRU00433"/>
    </source>
</evidence>
<dbReference type="GO" id="GO:0004130">
    <property type="term" value="F:cytochrome-c peroxidase activity"/>
    <property type="evidence" value="ECO:0007669"/>
    <property type="project" value="TreeGrafter"/>
</dbReference>
<evidence type="ECO:0000256" key="3">
    <source>
        <dbReference type="ARBA" id="ARBA00023004"/>
    </source>
</evidence>
<sequence>MKVLTARFLALPLAALIGAAAAAWATGDGLGPAVGVKGDTPLCPAGHLPHKEGDWSEAKPCPISAQISNPSNSTVNAQPNSLSGTSRLADLPPCGGDARQGRGGCLPARDDLSEHDLERVETVTRPTSDFSKAEQFEAMSAGATTTIAPIDRKVFQQFSANLPFMEEQNFKLGKVLFEKLWVSAPSSTQASDGLGPLYNARACESCHPRDGRGRPPEGADATSTVYRLARPPRDEAERRMIAAHRALNFPDPVYGAQLQDSAVPGLAAEGRLKVSYREEAVPLADGEIVHLRKPHYAITDLGYGPMDPMTSVSPRVAPPMIGLGLIEMIHEADLLVKADPDDRDGDKISGRPALVRDRDSGAIALGRFGWKAQNPTIRQQAADAFAVDIGISTPAFDSGHGDCTGAQDVCLELPTGVQARLGPVEAPDPVLGLVTFYSANLAVPARRKASFPQTLQGKQLFYEAGCPACHTPKYVTRRDAPHKELAFQLIWPYSDFLLHDMGDGLADGQQVGIASGREWRTPPLWGLGLTKTVSGHTFLLHDGRARNFTEAILWHGGEAENARTAFAAMSKDDRHALLSFLESL</sequence>
<comment type="caution">
    <text evidence="7">The sequence shown here is derived from an EMBL/GenBank/DDBJ whole genome shotgun (WGS) entry which is preliminary data.</text>
</comment>
<feature type="signal peptide" evidence="5">
    <location>
        <begin position="1"/>
        <end position="25"/>
    </location>
</feature>
<protein>
    <submittedName>
        <fullName evidence="7">CxxC motif-containing protein (DUF1111 family)</fullName>
    </submittedName>
</protein>
<evidence type="ECO:0000313" key="8">
    <source>
        <dbReference type="Proteomes" id="UP000295043"/>
    </source>
</evidence>
<dbReference type="InterPro" id="IPR009056">
    <property type="entry name" value="Cyt_c-like_dom"/>
</dbReference>
<dbReference type="EMBL" id="SLVU01000001">
    <property type="protein sequence ID" value="TCN36122.1"/>
    <property type="molecule type" value="Genomic_DNA"/>
</dbReference>
<dbReference type="InterPro" id="IPR010538">
    <property type="entry name" value="DHOR"/>
</dbReference>
<dbReference type="GO" id="GO:0046872">
    <property type="term" value="F:metal ion binding"/>
    <property type="evidence" value="ECO:0007669"/>
    <property type="project" value="UniProtKB-KW"/>
</dbReference>
<dbReference type="GO" id="GO:0009055">
    <property type="term" value="F:electron transfer activity"/>
    <property type="evidence" value="ECO:0007669"/>
    <property type="project" value="InterPro"/>
</dbReference>
<feature type="domain" description="Cytochrome c" evidence="6">
    <location>
        <begin position="452"/>
        <end position="584"/>
    </location>
</feature>
<proteinExistence type="predicted"/>
<reference evidence="7 8" key="1">
    <citation type="submission" date="2019-03" db="EMBL/GenBank/DDBJ databases">
        <title>Genomic Encyclopedia of Type Strains, Phase IV (KMG-V): Genome sequencing to study the core and pangenomes of soil and plant-associated prokaryotes.</title>
        <authorList>
            <person name="Whitman W."/>
        </authorList>
    </citation>
    <scope>NUCLEOTIDE SEQUENCE [LARGE SCALE GENOMIC DNA]</scope>
    <source>
        <strain evidence="7 8">23C40</strain>
    </source>
</reference>
<dbReference type="PANTHER" id="PTHR30600:SF4">
    <property type="entry name" value="CYTOCHROME C DOMAIN-CONTAINING PROTEIN"/>
    <property type="match status" value="1"/>
</dbReference>
<keyword evidence="2 4" id="KW-0479">Metal-binding</keyword>
<keyword evidence="5" id="KW-0732">Signal</keyword>
<dbReference type="Gene3D" id="1.10.760.10">
    <property type="entry name" value="Cytochrome c-like domain"/>
    <property type="match status" value="1"/>
</dbReference>
<dbReference type="Proteomes" id="UP000295043">
    <property type="component" value="Unassembled WGS sequence"/>
</dbReference>
<accession>A0A4R2C9I0</accession>
<evidence type="ECO:0000313" key="7">
    <source>
        <dbReference type="EMBL" id="TCN36122.1"/>
    </source>
</evidence>
<dbReference type="InterPro" id="IPR051395">
    <property type="entry name" value="Cytochrome_c_Peroxidase/MauG"/>
</dbReference>
<keyword evidence="1 4" id="KW-0349">Heme</keyword>
<gene>
    <name evidence="7" type="ORF">EV184_101108</name>
</gene>
<dbReference type="SUPFAM" id="SSF46626">
    <property type="entry name" value="Cytochrome c"/>
    <property type="match status" value="1"/>
</dbReference>
<dbReference type="AlphaFoldDB" id="A0A4R2C9I0"/>
<name>A0A4R2C9I0_9HYPH</name>
<feature type="chain" id="PRO_5020192956" evidence="5">
    <location>
        <begin position="26"/>
        <end position="584"/>
    </location>
</feature>
<dbReference type="PROSITE" id="PS51007">
    <property type="entry name" value="CYTC"/>
    <property type="match status" value="1"/>
</dbReference>
<evidence type="ECO:0000256" key="5">
    <source>
        <dbReference type="SAM" id="SignalP"/>
    </source>
</evidence>
<evidence type="ECO:0000256" key="1">
    <source>
        <dbReference type="ARBA" id="ARBA00022617"/>
    </source>
</evidence>
<evidence type="ECO:0000259" key="6">
    <source>
        <dbReference type="PROSITE" id="PS51007"/>
    </source>
</evidence>